<proteinExistence type="inferred from homology"/>
<feature type="binding site" evidence="7 8">
    <location>
        <position position="26"/>
    </location>
    <ligand>
        <name>S-adenosyl-L-methionine</name>
        <dbReference type="ChEBI" id="CHEBI:59789"/>
    </ligand>
</feature>
<comment type="subcellular location">
    <subcellularLocation>
        <location evidence="7">Cytoplasm</location>
    </subcellularLocation>
</comment>
<feature type="domain" description="Ribosomal RNA adenine methylase transferase N-terminal" evidence="9">
    <location>
        <begin position="31"/>
        <end position="198"/>
    </location>
</feature>
<dbReference type="InterPro" id="IPR029063">
    <property type="entry name" value="SAM-dependent_MTases_sf"/>
</dbReference>
<dbReference type="NCBIfam" id="TIGR00755">
    <property type="entry name" value="ksgA"/>
    <property type="match status" value="1"/>
</dbReference>
<dbReference type="PANTHER" id="PTHR11727:SF7">
    <property type="entry name" value="DIMETHYLADENOSINE TRANSFERASE-RELATED"/>
    <property type="match status" value="1"/>
</dbReference>
<dbReference type="AlphaFoldDB" id="A0A1F7UPE4"/>
<feature type="binding site" evidence="7 8">
    <location>
        <position position="94"/>
    </location>
    <ligand>
        <name>S-adenosyl-L-methionine</name>
        <dbReference type="ChEBI" id="CHEBI:59789"/>
    </ligand>
</feature>
<keyword evidence="2 7" id="KW-0698">rRNA processing</keyword>
<evidence type="ECO:0000256" key="4">
    <source>
        <dbReference type="ARBA" id="ARBA00022679"/>
    </source>
</evidence>
<keyword evidence="4 7" id="KW-0808">Transferase</keyword>
<evidence type="ECO:0000313" key="10">
    <source>
        <dbReference type="EMBL" id="OGL79624.1"/>
    </source>
</evidence>
<evidence type="ECO:0000313" key="11">
    <source>
        <dbReference type="Proteomes" id="UP000176603"/>
    </source>
</evidence>
<dbReference type="PANTHER" id="PTHR11727">
    <property type="entry name" value="DIMETHYLADENOSINE TRANSFERASE"/>
    <property type="match status" value="1"/>
</dbReference>
<dbReference type="GO" id="GO:0005829">
    <property type="term" value="C:cytosol"/>
    <property type="evidence" value="ECO:0007669"/>
    <property type="project" value="TreeGrafter"/>
</dbReference>
<organism evidence="10 11">
    <name type="scientific">Candidatus Uhrbacteria bacterium RIFCSPHIGHO2_12_FULL_60_25</name>
    <dbReference type="NCBI Taxonomy" id="1802399"/>
    <lineage>
        <taxon>Bacteria</taxon>
        <taxon>Candidatus Uhriibacteriota</taxon>
    </lineage>
</organism>
<evidence type="ECO:0000256" key="5">
    <source>
        <dbReference type="ARBA" id="ARBA00022691"/>
    </source>
</evidence>
<dbReference type="Proteomes" id="UP000176603">
    <property type="component" value="Unassembled WGS sequence"/>
</dbReference>
<dbReference type="Pfam" id="PF00398">
    <property type="entry name" value="RrnaAD"/>
    <property type="match status" value="1"/>
</dbReference>
<dbReference type="HAMAP" id="MF_00607">
    <property type="entry name" value="16SrRNA_methyltr_A"/>
    <property type="match status" value="1"/>
</dbReference>
<reference evidence="10 11" key="1">
    <citation type="journal article" date="2016" name="Nat. Commun.">
        <title>Thousands of microbial genomes shed light on interconnected biogeochemical processes in an aquifer system.</title>
        <authorList>
            <person name="Anantharaman K."/>
            <person name="Brown C.T."/>
            <person name="Hug L.A."/>
            <person name="Sharon I."/>
            <person name="Castelle C.J."/>
            <person name="Probst A.J."/>
            <person name="Thomas B.C."/>
            <person name="Singh A."/>
            <person name="Wilkins M.J."/>
            <person name="Karaoz U."/>
            <person name="Brodie E.L."/>
            <person name="Williams K.H."/>
            <person name="Hubbard S.S."/>
            <person name="Banfield J.F."/>
        </authorList>
    </citation>
    <scope>NUCLEOTIDE SEQUENCE [LARGE SCALE GENOMIC DNA]</scope>
</reference>
<keyword evidence="3 7" id="KW-0489">Methyltransferase</keyword>
<gene>
    <name evidence="7" type="primary">rsmA</name>
    <name evidence="7" type="synonym">ksgA</name>
    <name evidence="10" type="ORF">A3E39_00675</name>
</gene>
<dbReference type="PROSITE" id="PS01131">
    <property type="entry name" value="RRNA_A_DIMETH"/>
    <property type="match status" value="1"/>
</dbReference>
<dbReference type="InterPro" id="IPR020598">
    <property type="entry name" value="rRNA_Ade_methylase_Trfase_N"/>
</dbReference>
<keyword evidence="6 7" id="KW-0694">RNA-binding</keyword>
<keyword evidence="5 7" id="KW-0949">S-adenosyl-L-methionine</keyword>
<dbReference type="InterPro" id="IPR020596">
    <property type="entry name" value="rRNA_Ade_Mease_Trfase_CS"/>
</dbReference>
<dbReference type="InterPro" id="IPR023165">
    <property type="entry name" value="rRNA_Ade_diMease-like_C"/>
</dbReference>
<dbReference type="InterPro" id="IPR001737">
    <property type="entry name" value="KsgA/Erm"/>
</dbReference>
<dbReference type="SUPFAM" id="SSF53335">
    <property type="entry name" value="S-adenosyl-L-methionine-dependent methyltransferases"/>
    <property type="match status" value="1"/>
</dbReference>
<dbReference type="EC" id="2.1.1.182" evidence="7"/>
<dbReference type="SMART" id="SM00650">
    <property type="entry name" value="rADc"/>
    <property type="match status" value="1"/>
</dbReference>
<dbReference type="EMBL" id="MGEH01000004">
    <property type="protein sequence ID" value="OGL79624.1"/>
    <property type="molecule type" value="Genomic_DNA"/>
</dbReference>
<comment type="function">
    <text evidence="7">Specifically dimethylates two adjacent adenosines (A1518 and A1519) in the loop of a conserved hairpin near the 3'-end of 16S rRNA in the 30S particle. May play a critical role in biogenesis of 30S subunits.</text>
</comment>
<name>A0A1F7UPE4_9BACT</name>
<evidence type="ECO:0000256" key="6">
    <source>
        <dbReference type="ARBA" id="ARBA00022884"/>
    </source>
</evidence>
<evidence type="ECO:0000256" key="3">
    <source>
        <dbReference type="ARBA" id="ARBA00022603"/>
    </source>
</evidence>
<sequence>MSPAEIKATLTRLGVRPNKRLGQHFLIDRAALQAIVEAADLKRGDVVLEVGPGLGVLTGALLDHGARVTAIEQDRTFVAYLEKIYPDLTVSHGDAATIHWHDIVGVKPWKFVSNLPYSITSLALRKALWAPRPADRVVVLVQREVAERAVARSGKTSLLSLMVALASRSARIIRRVPAGAFYPPPKVESAVLEIVPMPWSDREKRWGIDPEKVMEVAKRGFAHPRKQLASNLASPLHVLAQRAAPVQGKEAVVSVLVSLGLDPKTRAEDLSPDEWAKLTIALH</sequence>
<feature type="binding site" evidence="7 8">
    <location>
        <position position="24"/>
    </location>
    <ligand>
        <name>S-adenosyl-L-methionine</name>
        <dbReference type="ChEBI" id="CHEBI:59789"/>
    </ligand>
</feature>
<dbReference type="STRING" id="1802399.A3E39_00675"/>
<feature type="binding site" evidence="7 8">
    <location>
        <position position="51"/>
    </location>
    <ligand>
        <name>S-adenosyl-L-methionine</name>
        <dbReference type="ChEBI" id="CHEBI:59789"/>
    </ligand>
</feature>
<evidence type="ECO:0000256" key="7">
    <source>
        <dbReference type="HAMAP-Rule" id="MF_00607"/>
    </source>
</evidence>
<evidence type="ECO:0000256" key="2">
    <source>
        <dbReference type="ARBA" id="ARBA00022552"/>
    </source>
</evidence>
<protein>
    <recommendedName>
        <fullName evidence="7">Ribosomal RNA small subunit methyltransferase A</fullName>
        <ecNumber evidence="7">2.1.1.182</ecNumber>
    </recommendedName>
    <alternativeName>
        <fullName evidence="7">16S rRNA (adenine(1518)-N(6)/adenine(1519)-N(6))-dimethyltransferase</fullName>
    </alternativeName>
    <alternativeName>
        <fullName evidence="7">16S rRNA dimethyladenosine transferase</fullName>
    </alternativeName>
    <alternativeName>
        <fullName evidence="7">16S rRNA dimethylase</fullName>
    </alternativeName>
    <alternativeName>
        <fullName evidence="7">S-adenosylmethionine-6-N', N'-adenosyl(rRNA) dimethyltransferase</fullName>
    </alternativeName>
</protein>
<comment type="catalytic activity">
    <reaction evidence="7">
        <text>adenosine(1518)/adenosine(1519) in 16S rRNA + 4 S-adenosyl-L-methionine = N(6)-dimethyladenosine(1518)/N(6)-dimethyladenosine(1519) in 16S rRNA + 4 S-adenosyl-L-homocysteine + 4 H(+)</text>
        <dbReference type="Rhea" id="RHEA:19609"/>
        <dbReference type="Rhea" id="RHEA-COMP:10232"/>
        <dbReference type="Rhea" id="RHEA-COMP:10233"/>
        <dbReference type="ChEBI" id="CHEBI:15378"/>
        <dbReference type="ChEBI" id="CHEBI:57856"/>
        <dbReference type="ChEBI" id="CHEBI:59789"/>
        <dbReference type="ChEBI" id="CHEBI:74411"/>
        <dbReference type="ChEBI" id="CHEBI:74493"/>
        <dbReference type="EC" id="2.1.1.182"/>
    </reaction>
</comment>
<accession>A0A1F7UPE4</accession>
<keyword evidence="1 7" id="KW-0963">Cytoplasm</keyword>
<dbReference type="Gene3D" id="3.40.50.150">
    <property type="entry name" value="Vaccinia Virus protein VP39"/>
    <property type="match status" value="1"/>
</dbReference>
<feature type="binding site" evidence="7 8">
    <location>
        <position position="72"/>
    </location>
    <ligand>
        <name>S-adenosyl-L-methionine</name>
        <dbReference type="ChEBI" id="CHEBI:59789"/>
    </ligand>
</feature>
<evidence type="ECO:0000256" key="8">
    <source>
        <dbReference type="PROSITE-ProRule" id="PRU01026"/>
    </source>
</evidence>
<comment type="caution">
    <text evidence="10">The sequence shown here is derived from an EMBL/GenBank/DDBJ whole genome shotgun (WGS) entry which is preliminary data.</text>
</comment>
<dbReference type="PROSITE" id="PS51689">
    <property type="entry name" value="SAM_RNA_A_N6_MT"/>
    <property type="match status" value="1"/>
</dbReference>
<evidence type="ECO:0000259" key="9">
    <source>
        <dbReference type="SMART" id="SM00650"/>
    </source>
</evidence>
<dbReference type="GO" id="GO:0003723">
    <property type="term" value="F:RNA binding"/>
    <property type="evidence" value="ECO:0007669"/>
    <property type="project" value="UniProtKB-UniRule"/>
</dbReference>
<comment type="similarity">
    <text evidence="7">Belongs to the class I-like SAM-binding methyltransferase superfamily. rRNA adenine N(6)-methyltransferase family. RsmA subfamily.</text>
</comment>
<dbReference type="Gene3D" id="1.10.8.100">
    <property type="entry name" value="Ribosomal RNA adenine dimethylase-like, domain 2"/>
    <property type="match status" value="1"/>
</dbReference>
<feature type="binding site" evidence="7 8">
    <location>
        <position position="114"/>
    </location>
    <ligand>
        <name>S-adenosyl-L-methionine</name>
        <dbReference type="ChEBI" id="CHEBI:59789"/>
    </ligand>
</feature>
<dbReference type="InterPro" id="IPR011530">
    <property type="entry name" value="rRNA_adenine_dimethylase"/>
</dbReference>
<evidence type="ECO:0000256" key="1">
    <source>
        <dbReference type="ARBA" id="ARBA00022490"/>
    </source>
</evidence>
<dbReference type="GO" id="GO:0052908">
    <property type="term" value="F:16S rRNA (adenine(1518)-N(6)/adenine(1519)-N(6))-dimethyltransferase activity"/>
    <property type="evidence" value="ECO:0007669"/>
    <property type="project" value="UniProtKB-EC"/>
</dbReference>